<keyword evidence="1" id="KW-0732">Signal</keyword>
<dbReference type="EMBL" id="CAMPGE010011685">
    <property type="protein sequence ID" value="CAI2370502.1"/>
    <property type="molecule type" value="Genomic_DNA"/>
</dbReference>
<organism evidence="2 3">
    <name type="scientific">Euplotes crassus</name>
    <dbReference type="NCBI Taxonomy" id="5936"/>
    <lineage>
        <taxon>Eukaryota</taxon>
        <taxon>Sar</taxon>
        <taxon>Alveolata</taxon>
        <taxon>Ciliophora</taxon>
        <taxon>Intramacronucleata</taxon>
        <taxon>Spirotrichea</taxon>
        <taxon>Hypotrichia</taxon>
        <taxon>Euplotida</taxon>
        <taxon>Euplotidae</taxon>
        <taxon>Moneuplotes</taxon>
    </lineage>
</organism>
<dbReference type="Proteomes" id="UP001295684">
    <property type="component" value="Unassembled WGS sequence"/>
</dbReference>
<feature type="chain" id="PRO_5042025574" evidence="1">
    <location>
        <begin position="19"/>
        <end position="401"/>
    </location>
</feature>
<evidence type="ECO:0000313" key="2">
    <source>
        <dbReference type="EMBL" id="CAI2370502.1"/>
    </source>
</evidence>
<comment type="caution">
    <text evidence="2">The sequence shown here is derived from an EMBL/GenBank/DDBJ whole genome shotgun (WGS) entry which is preliminary data.</text>
</comment>
<name>A0AAD1UKM9_EUPCR</name>
<gene>
    <name evidence="2" type="ORF">ECRASSUSDP1_LOCUS11815</name>
</gene>
<dbReference type="AlphaFoldDB" id="A0AAD1UKM9"/>
<sequence length="401" mass="45003">MKIITIFALLLAFSYAEGECQVFKCHSIEQQDGIQLCAQQTEGEQNEPDFFGVERCSPDQFCQAQKWESPEDVLPDTSLSCGDTSTRNFPPSLESMNGQALDGDHCEQDSHCFKTEDNAATCEAGVCRASTKPGDLCSGNSRNCPKGYFCNIDNICAESLLKGAICTRHRECARNHACIKVKGEQDFVCTEYGTLSNGVLFTEHSEDSFKNPKSLLKNTLISIPDAVGEMQGPFVCKSLAMMRVDGYHQCRSNQRNVDQTYMVDSLDQSCKVQIFARDGAENYDKPIIIETTPRCGFNKNTSAVCPLQPGDNYAMDLFYDSFMSIGRMDCHRLSNSIPFENGRNCKEVWNVRDSQLVFKLLRFYQITLFHHMWANTAANEKCVAQTITYNLWNGMEDGLLD</sequence>
<accession>A0AAD1UKM9</accession>
<reference evidence="2" key="1">
    <citation type="submission" date="2023-07" db="EMBL/GenBank/DDBJ databases">
        <authorList>
            <consortium name="AG Swart"/>
            <person name="Singh M."/>
            <person name="Singh A."/>
            <person name="Seah K."/>
            <person name="Emmerich C."/>
        </authorList>
    </citation>
    <scope>NUCLEOTIDE SEQUENCE</scope>
    <source>
        <strain evidence="2">DP1</strain>
    </source>
</reference>
<protein>
    <submittedName>
        <fullName evidence="2">Uncharacterized protein</fullName>
    </submittedName>
</protein>
<proteinExistence type="predicted"/>
<evidence type="ECO:0000256" key="1">
    <source>
        <dbReference type="SAM" id="SignalP"/>
    </source>
</evidence>
<keyword evidence="3" id="KW-1185">Reference proteome</keyword>
<evidence type="ECO:0000313" key="3">
    <source>
        <dbReference type="Proteomes" id="UP001295684"/>
    </source>
</evidence>
<feature type="signal peptide" evidence="1">
    <location>
        <begin position="1"/>
        <end position="18"/>
    </location>
</feature>